<organism evidence="1 2">
    <name type="scientific">Solea senegalensis</name>
    <name type="common">Senegalese sole</name>
    <dbReference type="NCBI Taxonomy" id="28829"/>
    <lineage>
        <taxon>Eukaryota</taxon>
        <taxon>Metazoa</taxon>
        <taxon>Chordata</taxon>
        <taxon>Craniata</taxon>
        <taxon>Vertebrata</taxon>
        <taxon>Euteleostomi</taxon>
        <taxon>Actinopterygii</taxon>
        <taxon>Neopterygii</taxon>
        <taxon>Teleostei</taxon>
        <taxon>Neoteleostei</taxon>
        <taxon>Acanthomorphata</taxon>
        <taxon>Carangaria</taxon>
        <taxon>Pleuronectiformes</taxon>
        <taxon>Pleuronectoidei</taxon>
        <taxon>Soleidae</taxon>
        <taxon>Solea</taxon>
    </lineage>
</organism>
<reference evidence="1 2" key="1">
    <citation type="journal article" date="2021" name="Sci. Rep.">
        <title>Chromosome anchoring in Senegalese sole (Solea senegalensis) reveals sex-associated markers and genome rearrangements in flatfish.</title>
        <authorList>
            <person name="Guerrero-Cozar I."/>
            <person name="Gomez-Garrido J."/>
            <person name="Berbel C."/>
            <person name="Martinez-Blanch J.F."/>
            <person name="Alioto T."/>
            <person name="Claros M.G."/>
            <person name="Gagnaire P.A."/>
            <person name="Manchado M."/>
        </authorList>
    </citation>
    <scope>NUCLEOTIDE SEQUENCE [LARGE SCALE GENOMIC DNA]</scope>
    <source>
        <strain evidence="1">Sse05_10M</strain>
    </source>
</reference>
<keyword evidence="2" id="KW-1185">Reference proteome</keyword>
<evidence type="ECO:0000313" key="1">
    <source>
        <dbReference type="EMBL" id="KAG7526587.1"/>
    </source>
</evidence>
<protein>
    <submittedName>
        <fullName evidence="1">Uncharacterized protein</fullName>
    </submittedName>
</protein>
<dbReference type="AlphaFoldDB" id="A0AAV6TB14"/>
<accession>A0AAV6TB14</accession>
<comment type="caution">
    <text evidence="1">The sequence shown here is derived from an EMBL/GenBank/DDBJ whole genome shotgun (WGS) entry which is preliminary data.</text>
</comment>
<dbReference type="Proteomes" id="UP000693946">
    <property type="component" value="Linkage Group LG1"/>
</dbReference>
<name>A0AAV6TB14_SOLSE</name>
<proteinExistence type="predicted"/>
<gene>
    <name evidence="1" type="ORF">JOB18_042267</name>
</gene>
<evidence type="ECO:0000313" key="2">
    <source>
        <dbReference type="Proteomes" id="UP000693946"/>
    </source>
</evidence>
<dbReference type="EMBL" id="JAGKHQ010000001">
    <property type="protein sequence ID" value="KAG7526587.1"/>
    <property type="molecule type" value="Genomic_DNA"/>
</dbReference>
<sequence>MPVQNKPQYTVSETTVNHSTTLNFNYHFVVLYLKRRSLTRSSHLSDIHSRTDSNQLLLVRKRNDLECTAILGHDWLVQTFPDCVVYLNKDELLRYCRSLPGDQLDAAVNNADYAAGATKVQKNNQECGSLKCTADLDTAAREYGKVYPVVVNSSHQSSNDLLTAAPICFDYTDMFILFSELTRLINRSAFGLVQQFRLQFKDADFGNEYVNLMSTSEIRDRDTVKVVFFACEETSSSIQREASSKVDAQESPQTVCMGYWNHVLWSWFHVLWSDVSDAADRLVKFMKVGRSMETFLKETGPAQPFLLCIGERSNSIQNFYIVLDQKAIPCLTHTGVAAFDELFKAHFAFAVSYNEALCNFYTFIQPCTASMLAVCENLSKNSSHCSLKRKGKVTQDGCGTQKACTDAQPFCVSGPDDCVFASLVFTATQSDDDRELFIKVRGDVNDAKFVGLWLPTESNSPVFICARNSTGHFVFQVKDRSSLELSNLEKDVRDIRGSVEGDVIQCEFKIKMREVTAHVPVGTVNGNFVGDGPATINDLRAGISAMLTVPVMSAEESTDKPAETENTMPSGASRLFHSRALTVLLTILTMFAMHSA</sequence>